<dbReference type="Pfam" id="PF01494">
    <property type="entry name" value="FAD_binding_3"/>
    <property type="match status" value="2"/>
</dbReference>
<feature type="domain" description="FAD-binding" evidence="9">
    <location>
        <begin position="315"/>
        <end position="361"/>
    </location>
</feature>
<comment type="similarity">
    <text evidence="3">Belongs to the paxM FAD-dependent monooxygenase family.</text>
</comment>
<dbReference type="PRINTS" id="PR00420">
    <property type="entry name" value="RNGMNOXGNASE"/>
</dbReference>
<dbReference type="GO" id="GO:0004497">
    <property type="term" value="F:monooxygenase activity"/>
    <property type="evidence" value="ECO:0007669"/>
    <property type="project" value="UniProtKB-KW"/>
</dbReference>
<feature type="region of interest" description="Disordered" evidence="8">
    <location>
        <begin position="245"/>
        <end position="269"/>
    </location>
</feature>
<evidence type="ECO:0000256" key="8">
    <source>
        <dbReference type="SAM" id="MobiDB-lite"/>
    </source>
</evidence>
<keyword evidence="7" id="KW-0503">Monooxygenase</keyword>
<name>A0AAE0WKV8_9PEZI</name>
<proteinExistence type="inferred from homology"/>
<dbReference type="InterPro" id="IPR036188">
    <property type="entry name" value="FAD/NAD-bd_sf"/>
</dbReference>
<dbReference type="GO" id="GO:0071949">
    <property type="term" value="F:FAD binding"/>
    <property type="evidence" value="ECO:0007669"/>
    <property type="project" value="InterPro"/>
</dbReference>
<evidence type="ECO:0000259" key="9">
    <source>
        <dbReference type="Pfam" id="PF01494"/>
    </source>
</evidence>
<comment type="pathway">
    <text evidence="2">Secondary metabolite biosynthesis.</text>
</comment>
<keyword evidence="4" id="KW-0285">Flavoprotein</keyword>
<keyword evidence="11" id="KW-1185">Reference proteome</keyword>
<evidence type="ECO:0000256" key="1">
    <source>
        <dbReference type="ARBA" id="ARBA00001974"/>
    </source>
</evidence>
<evidence type="ECO:0000256" key="6">
    <source>
        <dbReference type="ARBA" id="ARBA00023002"/>
    </source>
</evidence>
<dbReference type="Proteomes" id="UP001274830">
    <property type="component" value="Unassembled WGS sequence"/>
</dbReference>
<evidence type="ECO:0000256" key="4">
    <source>
        <dbReference type="ARBA" id="ARBA00022630"/>
    </source>
</evidence>
<evidence type="ECO:0000256" key="5">
    <source>
        <dbReference type="ARBA" id="ARBA00022827"/>
    </source>
</evidence>
<dbReference type="Gene3D" id="3.50.50.60">
    <property type="entry name" value="FAD/NAD(P)-binding domain"/>
    <property type="match status" value="1"/>
</dbReference>
<dbReference type="PANTHER" id="PTHR47178:SF4">
    <property type="entry name" value="FAD-DEPENDENT MONOOXYGENASE APTC"/>
    <property type="match status" value="1"/>
</dbReference>
<dbReference type="SUPFAM" id="SSF51905">
    <property type="entry name" value="FAD/NAD(P)-binding domain"/>
    <property type="match status" value="1"/>
</dbReference>
<feature type="domain" description="FAD-binding" evidence="9">
    <location>
        <begin position="17"/>
        <end position="180"/>
    </location>
</feature>
<organism evidence="10 11">
    <name type="scientific">Recurvomyces mirabilis</name>
    <dbReference type="NCBI Taxonomy" id="574656"/>
    <lineage>
        <taxon>Eukaryota</taxon>
        <taxon>Fungi</taxon>
        <taxon>Dikarya</taxon>
        <taxon>Ascomycota</taxon>
        <taxon>Pezizomycotina</taxon>
        <taxon>Dothideomycetes</taxon>
        <taxon>Dothideomycetidae</taxon>
        <taxon>Mycosphaerellales</taxon>
        <taxon>Teratosphaeriaceae</taxon>
        <taxon>Recurvomyces</taxon>
    </lineage>
</organism>
<evidence type="ECO:0000313" key="11">
    <source>
        <dbReference type="Proteomes" id="UP001274830"/>
    </source>
</evidence>
<keyword evidence="5" id="KW-0274">FAD</keyword>
<evidence type="ECO:0000256" key="3">
    <source>
        <dbReference type="ARBA" id="ARBA00007992"/>
    </source>
</evidence>
<sequence>MPSPPPSNRPPMPPPQISIIGAGIAALTLGRSLARHSIPYTIFERDSAETARRRHRYGITLEPQAYRPLLDYLDLDAKAFRDRLAVDGGVGGTGYQGGNTASSPASAMQAFRANRQKLEALLSQDLHVRYEHVLSSLARSGDTTTLTFANGQEVKANLVIAADGVHSSVRNLLSMKAELKTLPYAVYRGKRLIKAAEDAAQAYQLLFHAVQKEGGIVLQHRQGQTLLQIQIDDLTAEQADVTYTYSRPGGREPQDPLFKPSRSKSDARETPTALFDEVAQLSSLPDIFAEVFDAEKMRKDRLLNWLMRSLPPPTEAEMTRAVQENGVVLLGDSAHAMPILGSYGANAAIEDAVALGECIADEELKGGEDW</sequence>
<evidence type="ECO:0000313" key="10">
    <source>
        <dbReference type="EMBL" id="KAK3673586.1"/>
    </source>
</evidence>
<accession>A0AAE0WKV8</accession>
<comment type="cofactor">
    <cofactor evidence="1">
        <name>FAD</name>
        <dbReference type="ChEBI" id="CHEBI:57692"/>
    </cofactor>
</comment>
<evidence type="ECO:0000256" key="2">
    <source>
        <dbReference type="ARBA" id="ARBA00005179"/>
    </source>
</evidence>
<dbReference type="EMBL" id="JAUTXT010000024">
    <property type="protein sequence ID" value="KAK3673586.1"/>
    <property type="molecule type" value="Genomic_DNA"/>
</dbReference>
<dbReference type="AlphaFoldDB" id="A0AAE0WKV8"/>
<dbReference type="InterPro" id="IPR002938">
    <property type="entry name" value="FAD-bd"/>
</dbReference>
<reference evidence="10" key="1">
    <citation type="submission" date="2023-07" db="EMBL/GenBank/DDBJ databases">
        <title>Black Yeasts Isolated from many extreme environments.</title>
        <authorList>
            <person name="Coleine C."/>
            <person name="Stajich J.E."/>
            <person name="Selbmann L."/>
        </authorList>
    </citation>
    <scope>NUCLEOTIDE SEQUENCE</scope>
    <source>
        <strain evidence="10">CCFEE 5485</strain>
    </source>
</reference>
<protein>
    <recommendedName>
        <fullName evidence="9">FAD-binding domain-containing protein</fullName>
    </recommendedName>
</protein>
<gene>
    <name evidence="10" type="ORF">LTR78_006491</name>
</gene>
<evidence type="ECO:0000256" key="7">
    <source>
        <dbReference type="ARBA" id="ARBA00023033"/>
    </source>
</evidence>
<dbReference type="PANTHER" id="PTHR47178">
    <property type="entry name" value="MONOOXYGENASE, FAD-BINDING"/>
    <property type="match status" value="1"/>
</dbReference>
<keyword evidence="6" id="KW-0560">Oxidoreductase</keyword>
<comment type="caution">
    <text evidence="10">The sequence shown here is derived from an EMBL/GenBank/DDBJ whole genome shotgun (WGS) entry which is preliminary data.</text>
</comment>